<dbReference type="Gene3D" id="3.90.1590.10">
    <property type="entry name" value="glutathione-dependent formaldehyde- activating enzyme (gfa)"/>
    <property type="match status" value="1"/>
</dbReference>
<keyword evidence="2" id="KW-1185">Reference proteome</keyword>
<dbReference type="Proteomes" id="UP000541154">
    <property type="component" value="Unassembled WGS sequence"/>
</dbReference>
<evidence type="ECO:0000313" key="2">
    <source>
        <dbReference type="Proteomes" id="UP000541154"/>
    </source>
</evidence>
<protein>
    <recommendedName>
        <fullName evidence="3">CENP-V/GFA domain-containing protein</fullName>
    </recommendedName>
</protein>
<accession>A0A8H6A435</accession>
<reference evidence="1 2" key="1">
    <citation type="submission" date="2019-04" db="EMBL/GenBank/DDBJ databases">
        <title>Aspergillus burnettii sp. nov., novel species from soil in southeast Queensland.</title>
        <authorList>
            <person name="Gilchrist C.L.M."/>
            <person name="Pitt J.I."/>
            <person name="Lange L."/>
            <person name="Lacey H.J."/>
            <person name="Vuong D."/>
            <person name="Midgley D.J."/>
            <person name="Greenfield P."/>
            <person name="Bradbury M."/>
            <person name="Lacey E."/>
            <person name="Busk P.K."/>
            <person name="Pilgaard B."/>
            <person name="Chooi Y.H."/>
            <person name="Piggott A.M."/>
        </authorList>
    </citation>
    <scope>NUCLEOTIDE SEQUENCE [LARGE SCALE GENOMIC DNA]</scope>
    <source>
        <strain evidence="1 2">FRR 5400</strain>
    </source>
</reference>
<sequence>MSSHDSHIYTLHERPKLVESTSSHGPNFVSLIITVPKVSAPLVCHCRTCGRSGGGSSINYVLPEADVTFKDPHSSLKAYEDTNTVSGNRIQKPTTRLQHHIFRADASGSNNSSGAAAAYKTPASGDKWLDGGYAISDLCDGKWVELPELFAIGAVLRIALSRIGKRVVGCGEEHVVSVISGSMVAKGLLCA</sequence>
<gene>
    <name evidence="1" type="ORF">ETB97_001830</name>
</gene>
<name>A0A8H6A435_PETAA</name>
<evidence type="ECO:0008006" key="3">
    <source>
        <dbReference type="Google" id="ProtNLM"/>
    </source>
</evidence>
<dbReference type="InterPro" id="IPR011057">
    <property type="entry name" value="Mss4-like_sf"/>
</dbReference>
<dbReference type="EMBL" id="SPNV01000137">
    <property type="protein sequence ID" value="KAF5860241.1"/>
    <property type="molecule type" value="Genomic_DNA"/>
</dbReference>
<organism evidence="1 2">
    <name type="scientific">Petromyces alliaceus</name>
    <name type="common">Aspergillus alliaceus</name>
    <dbReference type="NCBI Taxonomy" id="209559"/>
    <lineage>
        <taxon>Eukaryota</taxon>
        <taxon>Fungi</taxon>
        <taxon>Dikarya</taxon>
        <taxon>Ascomycota</taxon>
        <taxon>Pezizomycotina</taxon>
        <taxon>Eurotiomycetes</taxon>
        <taxon>Eurotiomycetidae</taxon>
        <taxon>Eurotiales</taxon>
        <taxon>Aspergillaceae</taxon>
        <taxon>Aspergillus</taxon>
        <taxon>Aspergillus subgen. Circumdati</taxon>
    </lineage>
</organism>
<proteinExistence type="predicted"/>
<feature type="non-terminal residue" evidence="1">
    <location>
        <position position="191"/>
    </location>
</feature>
<comment type="caution">
    <text evidence="1">The sequence shown here is derived from an EMBL/GenBank/DDBJ whole genome shotgun (WGS) entry which is preliminary data.</text>
</comment>
<evidence type="ECO:0000313" key="1">
    <source>
        <dbReference type="EMBL" id="KAF5860241.1"/>
    </source>
</evidence>
<dbReference type="AlphaFoldDB" id="A0A8H6A435"/>
<dbReference type="SUPFAM" id="SSF51316">
    <property type="entry name" value="Mss4-like"/>
    <property type="match status" value="1"/>
</dbReference>